<reference evidence="3 4" key="1">
    <citation type="journal article" date="2018" name="BMC Genomics">
        <title>Genomic evidence for intraspecific hybridization in a clonal and extremely halotolerant yeast.</title>
        <authorList>
            <person name="Gostincar C."/>
            <person name="Stajich J.E."/>
            <person name="Zupancic J."/>
            <person name="Zalar P."/>
            <person name="Gunde-Cimerman N."/>
        </authorList>
    </citation>
    <scope>NUCLEOTIDE SEQUENCE [LARGE SCALE GENOMIC DNA]</scope>
    <source>
        <strain evidence="2 3">EXF-6651</strain>
        <strain evidence="1 4">EXF-6654</strain>
    </source>
</reference>
<dbReference type="VEuPathDB" id="FungiDB:BTJ68_14180"/>
<dbReference type="Pfam" id="PF19535">
    <property type="entry name" value="DUF6060"/>
    <property type="match status" value="1"/>
</dbReference>
<name>A0A3M6Y1I0_HORWE</name>
<dbReference type="EMBL" id="QWIM01000775">
    <property type="protein sequence ID" value="RMY31076.1"/>
    <property type="molecule type" value="Genomic_DNA"/>
</dbReference>
<gene>
    <name evidence="2" type="ORF">D0866_07552</name>
    <name evidence="1" type="ORF">D0868_10939</name>
</gene>
<protein>
    <submittedName>
        <fullName evidence="1">Uncharacterized protein</fullName>
    </submittedName>
</protein>
<organism evidence="1 4">
    <name type="scientific">Hortaea werneckii</name>
    <name type="common">Black yeast</name>
    <name type="synonym">Cladosporium werneckii</name>
    <dbReference type="NCBI Taxonomy" id="91943"/>
    <lineage>
        <taxon>Eukaryota</taxon>
        <taxon>Fungi</taxon>
        <taxon>Dikarya</taxon>
        <taxon>Ascomycota</taxon>
        <taxon>Pezizomycotina</taxon>
        <taxon>Dothideomycetes</taxon>
        <taxon>Dothideomycetidae</taxon>
        <taxon>Mycosphaerellales</taxon>
        <taxon>Teratosphaeriaceae</taxon>
        <taxon>Hortaea</taxon>
    </lineage>
</organism>
<sequence length="294" mass="32335">MDKYIVHPTEDPTSRGCLGELKSHPLRKGIMQTSFGLLAIFGALLVEHVQAQSQFPEYWCRGFNQTGYYNQAYNKAWQDRGSSLLYRQLGRRISDAVICNSTNVITTGDKNGTCAIDAGGFFSTYAQANVSAGSGLLGNPNGTYLYTEASVRYTVSTMIDIEDADLFYHGGQEGGVREARYFINEGTNGYVAFTPMFRCVSGWLSDCPREVDLNDTFVEVCRPTYTGDMIDVDDRSYPVYEGNSYIRMANQTEAANLISMGFTLEEPRTSEAGLVKVGSLVTLAGGIVLFFALA</sequence>
<dbReference type="AlphaFoldDB" id="A0A3M6Y1I0"/>
<evidence type="ECO:0000313" key="3">
    <source>
        <dbReference type="Proteomes" id="UP000276864"/>
    </source>
</evidence>
<dbReference type="InterPro" id="IPR045702">
    <property type="entry name" value="DUF6060"/>
</dbReference>
<evidence type="ECO:0000313" key="1">
    <source>
        <dbReference type="EMBL" id="RMX96885.1"/>
    </source>
</evidence>
<comment type="caution">
    <text evidence="1">The sequence shown here is derived from an EMBL/GenBank/DDBJ whole genome shotgun (WGS) entry which is preliminary data.</text>
</comment>
<dbReference type="Proteomes" id="UP000282582">
    <property type="component" value="Unassembled WGS sequence"/>
</dbReference>
<evidence type="ECO:0000313" key="2">
    <source>
        <dbReference type="EMBL" id="RMY31076.1"/>
    </source>
</evidence>
<dbReference type="EMBL" id="QWIK01001173">
    <property type="protein sequence ID" value="RMX96885.1"/>
    <property type="molecule type" value="Genomic_DNA"/>
</dbReference>
<dbReference type="Proteomes" id="UP000276864">
    <property type="component" value="Unassembled WGS sequence"/>
</dbReference>
<proteinExistence type="predicted"/>
<evidence type="ECO:0000313" key="4">
    <source>
        <dbReference type="Proteomes" id="UP000282582"/>
    </source>
</evidence>
<accession>A0A3M6Y1I0</accession>